<organism evidence="2 3">
    <name type="scientific">Phaeomoniella chlamydospora</name>
    <name type="common">Phaeoacremonium chlamydosporum</name>
    <dbReference type="NCBI Taxonomy" id="158046"/>
    <lineage>
        <taxon>Eukaryota</taxon>
        <taxon>Fungi</taxon>
        <taxon>Dikarya</taxon>
        <taxon>Ascomycota</taxon>
        <taxon>Pezizomycotina</taxon>
        <taxon>Eurotiomycetes</taxon>
        <taxon>Chaetothyriomycetidae</taxon>
        <taxon>Phaeomoniellales</taxon>
        <taxon>Phaeomoniellaceae</taxon>
        <taxon>Phaeomoniella</taxon>
    </lineage>
</organism>
<dbReference type="EMBL" id="LCWF01000034">
    <property type="protein sequence ID" value="KKY26727.1"/>
    <property type="molecule type" value="Genomic_DNA"/>
</dbReference>
<sequence>MKDLGDAKESFEKQKIELEERLEVKKQHPATDRILEILETEGEDTAKQIFGSGATRSVVSLQQSVMENANQLQRLSDYKPKAGSVFAGSGMRSTEYTIWNTKASETKSGNGFVILAMLLCEDIKRKTGAMNVMIAREQGIAED</sequence>
<gene>
    <name evidence="2" type="ORF">UCRPC4_g01418</name>
</gene>
<keyword evidence="3" id="KW-1185">Reference proteome</keyword>
<proteinExistence type="predicted"/>
<reference evidence="2 3" key="2">
    <citation type="submission" date="2015-05" db="EMBL/GenBank/DDBJ databases">
        <authorList>
            <person name="Morales-Cruz A."/>
            <person name="Amrine K.C."/>
            <person name="Cantu D."/>
        </authorList>
    </citation>
    <scope>NUCLEOTIDE SEQUENCE [LARGE SCALE GENOMIC DNA]</scope>
    <source>
        <strain evidence="2">UCRPC4</strain>
    </source>
</reference>
<protein>
    <submittedName>
        <fullName evidence="2">Uncharacterized protein</fullName>
    </submittedName>
</protein>
<reference evidence="2 3" key="1">
    <citation type="submission" date="2015-05" db="EMBL/GenBank/DDBJ databases">
        <title>Distinctive expansion of gene families associated with plant cell wall degradation and secondary metabolism in the genomes of grapevine trunk pathogens.</title>
        <authorList>
            <person name="Lawrence D.P."/>
            <person name="Travadon R."/>
            <person name="Rolshausen P.E."/>
            <person name="Baumgartner K."/>
        </authorList>
    </citation>
    <scope>NUCLEOTIDE SEQUENCE [LARGE SCALE GENOMIC DNA]</scope>
    <source>
        <strain evidence="2">UCRPC4</strain>
    </source>
</reference>
<evidence type="ECO:0000256" key="1">
    <source>
        <dbReference type="SAM" id="Coils"/>
    </source>
</evidence>
<evidence type="ECO:0000313" key="3">
    <source>
        <dbReference type="Proteomes" id="UP000053317"/>
    </source>
</evidence>
<keyword evidence="1" id="KW-0175">Coiled coil</keyword>
<accession>A0A0G2EVL4</accession>
<comment type="caution">
    <text evidence="2">The sequence shown here is derived from an EMBL/GenBank/DDBJ whole genome shotgun (WGS) entry which is preliminary data.</text>
</comment>
<name>A0A0G2EVL4_PHACM</name>
<dbReference type="AlphaFoldDB" id="A0A0G2EVL4"/>
<evidence type="ECO:0000313" key="2">
    <source>
        <dbReference type="EMBL" id="KKY26727.1"/>
    </source>
</evidence>
<dbReference type="Proteomes" id="UP000053317">
    <property type="component" value="Unassembled WGS sequence"/>
</dbReference>
<feature type="coiled-coil region" evidence="1">
    <location>
        <begin position="1"/>
        <end position="28"/>
    </location>
</feature>